<gene>
    <name evidence="1" type="ORF">TCLT_LOCUS2217</name>
</gene>
<evidence type="ECO:0000313" key="2">
    <source>
        <dbReference type="Proteomes" id="UP000276776"/>
    </source>
</evidence>
<dbReference type="EMBL" id="UYYF01000404">
    <property type="protein sequence ID" value="VDM98042.1"/>
    <property type="molecule type" value="Genomic_DNA"/>
</dbReference>
<reference evidence="1 2" key="2">
    <citation type="submission" date="2018-11" db="EMBL/GenBank/DDBJ databases">
        <authorList>
            <consortium name="Pathogen Informatics"/>
        </authorList>
    </citation>
    <scope>NUCLEOTIDE SEQUENCE [LARGE SCALE GENOMIC DNA]</scope>
</reference>
<keyword evidence="2" id="KW-1185">Reference proteome</keyword>
<dbReference type="AlphaFoldDB" id="A0A0N5CPR6"/>
<sequence length="71" mass="8255">MREAWGCEIDTVDLLGKKMDATCFYRSLFWNLRMGYWANADVANGNPQLPRMSQDGIRAMHFLQRVPCNRS</sequence>
<evidence type="ECO:0000313" key="3">
    <source>
        <dbReference type="WBParaSite" id="TCLT_0000221601-mRNA-1"/>
    </source>
</evidence>
<dbReference type="Proteomes" id="UP000276776">
    <property type="component" value="Unassembled WGS sequence"/>
</dbReference>
<evidence type="ECO:0000313" key="1">
    <source>
        <dbReference type="EMBL" id="VDM98042.1"/>
    </source>
</evidence>
<name>A0A0N5CPR6_THECL</name>
<protein>
    <submittedName>
        <fullName evidence="3">GDE_C domain-containing protein</fullName>
    </submittedName>
</protein>
<dbReference type="WBParaSite" id="TCLT_0000221601-mRNA-1">
    <property type="protein sequence ID" value="TCLT_0000221601-mRNA-1"/>
    <property type="gene ID" value="TCLT_0000221601"/>
</dbReference>
<reference evidence="3" key="1">
    <citation type="submission" date="2017-02" db="UniProtKB">
        <authorList>
            <consortium name="WormBaseParasite"/>
        </authorList>
    </citation>
    <scope>IDENTIFICATION</scope>
</reference>
<accession>A0A0N5CPR6</accession>
<proteinExistence type="predicted"/>
<organism evidence="3">
    <name type="scientific">Thelazia callipaeda</name>
    <name type="common">Oriental eyeworm</name>
    <name type="synonym">Parasitic nematode</name>
    <dbReference type="NCBI Taxonomy" id="103827"/>
    <lineage>
        <taxon>Eukaryota</taxon>
        <taxon>Metazoa</taxon>
        <taxon>Ecdysozoa</taxon>
        <taxon>Nematoda</taxon>
        <taxon>Chromadorea</taxon>
        <taxon>Rhabditida</taxon>
        <taxon>Spirurina</taxon>
        <taxon>Spiruromorpha</taxon>
        <taxon>Thelazioidea</taxon>
        <taxon>Thelaziidae</taxon>
        <taxon>Thelazia</taxon>
    </lineage>
</organism>